<proteinExistence type="inferred from homology"/>
<organism evidence="5 6">
    <name type="scientific">Agrobacterium arsenijevicii</name>
    <dbReference type="NCBI Taxonomy" id="1585697"/>
    <lineage>
        <taxon>Bacteria</taxon>
        <taxon>Pseudomonadati</taxon>
        <taxon>Pseudomonadota</taxon>
        <taxon>Alphaproteobacteria</taxon>
        <taxon>Hyphomicrobiales</taxon>
        <taxon>Rhizobiaceae</taxon>
        <taxon>Rhizobium/Agrobacterium group</taxon>
        <taxon>Agrobacterium</taxon>
    </lineage>
</organism>
<sequence>MTDLTVTDPRNSKTVDIGICTYRRPALVATLLSLFELEVPEGVTVRLIVADNDEQPSAKASVDRLRETSPFEITYVHCPKSNISIARNACLSECRADYLAFIDDDETAPPHWLAALLEKADATDAEVVLGPVTAVYRENAPSWMKRGDFHSTVPVWVSGEIITGYTCNTLLKMDAPSVKDRRFALALGQSGGEDTHFFSHLHAAGGRIAFAENAMLSEPVPERRARFMWLAKRRFRSGQTHGRVLAEKKPGARRMVQVVKAGSKVLYCAVFAALNGFNAVRRNRYALRGALHMGSVSGAFGVREIRQYGTVEAT</sequence>
<evidence type="ECO:0000259" key="4">
    <source>
        <dbReference type="Pfam" id="PF00535"/>
    </source>
</evidence>
<protein>
    <submittedName>
        <fullName evidence="5">Glycosyl transferase family A</fullName>
    </submittedName>
</protein>
<keyword evidence="6" id="KW-1185">Reference proteome</keyword>
<gene>
    <name evidence="5" type="ORF">RP75_03045</name>
</gene>
<comment type="similarity">
    <text evidence="1">Belongs to the glycosyltransferase 2 family.</text>
</comment>
<dbReference type="GO" id="GO:0016740">
    <property type="term" value="F:transferase activity"/>
    <property type="evidence" value="ECO:0007669"/>
    <property type="project" value="UniProtKB-KW"/>
</dbReference>
<dbReference type="InterPro" id="IPR001173">
    <property type="entry name" value="Glyco_trans_2-like"/>
</dbReference>
<evidence type="ECO:0000256" key="3">
    <source>
        <dbReference type="ARBA" id="ARBA00022679"/>
    </source>
</evidence>
<keyword evidence="3 5" id="KW-0808">Transferase</keyword>
<dbReference type="PANTHER" id="PTHR43179:SF12">
    <property type="entry name" value="GALACTOFURANOSYLTRANSFERASE GLFT2"/>
    <property type="match status" value="1"/>
</dbReference>
<accession>A0ABR5DD53</accession>
<dbReference type="CDD" id="cd00761">
    <property type="entry name" value="Glyco_tranf_GTA_type"/>
    <property type="match status" value="1"/>
</dbReference>
<name>A0ABR5DD53_9HYPH</name>
<comment type="caution">
    <text evidence="5">The sequence shown here is derived from an EMBL/GenBank/DDBJ whole genome shotgun (WGS) entry which is preliminary data.</text>
</comment>
<dbReference type="Pfam" id="PF00535">
    <property type="entry name" value="Glycos_transf_2"/>
    <property type="match status" value="1"/>
</dbReference>
<dbReference type="SUPFAM" id="SSF53448">
    <property type="entry name" value="Nucleotide-diphospho-sugar transferases"/>
    <property type="match status" value="1"/>
</dbReference>
<dbReference type="InterPro" id="IPR029044">
    <property type="entry name" value="Nucleotide-diphossugar_trans"/>
</dbReference>
<reference evidence="5 6" key="1">
    <citation type="submission" date="2014-12" db="EMBL/GenBank/DDBJ databases">
        <authorList>
            <person name="Kuzmanovic N."/>
            <person name="Pulawska J."/>
            <person name="Obradovic A."/>
        </authorList>
    </citation>
    <scope>NUCLEOTIDE SEQUENCE [LARGE SCALE GENOMIC DNA]</scope>
    <source>
        <strain evidence="5 6">KFB 330</strain>
    </source>
</reference>
<evidence type="ECO:0000256" key="1">
    <source>
        <dbReference type="ARBA" id="ARBA00006739"/>
    </source>
</evidence>
<evidence type="ECO:0000256" key="2">
    <source>
        <dbReference type="ARBA" id="ARBA00022676"/>
    </source>
</evidence>
<dbReference type="RefSeq" id="WP_045015672.1">
    <property type="nucleotide sequence ID" value="NZ_CP166105.1"/>
</dbReference>
<evidence type="ECO:0000313" key="5">
    <source>
        <dbReference type="EMBL" id="KJF74958.1"/>
    </source>
</evidence>
<dbReference type="EMBL" id="JWIT01000002">
    <property type="protein sequence ID" value="KJF74958.1"/>
    <property type="molecule type" value="Genomic_DNA"/>
</dbReference>
<dbReference type="Gene3D" id="3.90.550.10">
    <property type="entry name" value="Spore Coat Polysaccharide Biosynthesis Protein SpsA, Chain A"/>
    <property type="match status" value="1"/>
</dbReference>
<feature type="domain" description="Glycosyltransferase 2-like" evidence="4">
    <location>
        <begin position="17"/>
        <end position="170"/>
    </location>
</feature>
<dbReference type="PANTHER" id="PTHR43179">
    <property type="entry name" value="RHAMNOSYLTRANSFERASE WBBL"/>
    <property type="match status" value="1"/>
</dbReference>
<keyword evidence="2" id="KW-0328">Glycosyltransferase</keyword>
<dbReference type="Proteomes" id="UP000032564">
    <property type="component" value="Unassembled WGS sequence"/>
</dbReference>
<evidence type="ECO:0000313" key="6">
    <source>
        <dbReference type="Proteomes" id="UP000032564"/>
    </source>
</evidence>